<feature type="compositionally biased region" description="Polar residues" evidence="1">
    <location>
        <begin position="426"/>
        <end position="439"/>
    </location>
</feature>
<accession>A0A9D4BWW6</accession>
<feature type="compositionally biased region" description="Basic and acidic residues" evidence="1">
    <location>
        <begin position="249"/>
        <end position="269"/>
    </location>
</feature>
<feature type="region of interest" description="Disordered" evidence="1">
    <location>
        <begin position="1"/>
        <end position="180"/>
    </location>
</feature>
<feature type="compositionally biased region" description="Basic and acidic residues" evidence="1">
    <location>
        <begin position="449"/>
        <end position="462"/>
    </location>
</feature>
<evidence type="ECO:0000256" key="1">
    <source>
        <dbReference type="SAM" id="MobiDB-lite"/>
    </source>
</evidence>
<dbReference type="Proteomes" id="UP000828390">
    <property type="component" value="Unassembled WGS sequence"/>
</dbReference>
<proteinExistence type="predicted"/>
<reference evidence="2" key="1">
    <citation type="journal article" date="2019" name="bioRxiv">
        <title>The Genome of the Zebra Mussel, Dreissena polymorpha: A Resource for Invasive Species Research.</title>
        <authorList>
            <person name="McCartney M.A."/>
            <person name="Auch B."/>
            <person name="Kono T."/>
            <person name="Mallez S."/>
            <person name="Zhang Y."/>
            <person name="Obille A."/>
            <person name="Becker A."/>
            <person name="Abrahante J.E."/>
            <person name="Garbe J."/>
            <person name="Badalamenti J.P."/>
            <person name="Herman A."/>
            <person name="Mangelson H."/>
            <person name="Liachko I."/>
            <person name="Sullivan S."/>
            <person name="Sone E.D."/>
            <person name="Koren S."/>
            <person name="Silverstein K.A.T."/>
            <person name="Beckman K.B."/>
            <person name="Gohl D.M."/>
        </authorList>
    </citation>
    <scope>NUCLEOTIDE SEQUENCE</scope>
    <source>
        <strain evidence="2">Duluth1</strain>
        <tissue evidence="2">Whole animal</tissue>
    </source>
</reference>
<feature type="compositionally biased region" description="Basic and acidic residues" evidence="1">
    <location>
        <begin position="127"/>
        <end position="167"/>
    </location>
</feature>
<name>A0A9D4BWW6_DREPO</name>
<feature type="compositionally biased region" description="Polar residues" evidence="1">
    <location>
        <begin position="110"/>
        <end position="126"/>
    </location>
</feature>
<organism evidence="2 3">
    <name type="scientific">Dreissena polymorpha</name>
    <name type="common">Zebra mussel</name>
    <name type="synonym">Mytilus polymorpha</name>
    <dbReference type="NCBI Taxonomy" id="45954"/>
    <lineage>
        <taxon>Eukaryota</taxon>
        <taxon>Metazoa</taxon>
        <taxon>Spiralia</taxon>
        <taxon>Lophotrochozoa</taxon>
        <taxon>Mollusca</taxon>
        <taxon>Bivalvia</taxon>
        <taxon>Autobranchia</taxon>
        <taxon>Heteroconchia</taxon>
        <taxon>Euheterodonta</taxon>
        <taxon>Imparidentia</taxon>
        <taxon>Neoheterodontei</taxon>
        <taxon>Myida</taxon>
        <taxon>Dreissenoidea</taxon>
        <taxon>Dreissenidae</taxon>
        <taxon>Dreissena</taxon>
    </lineage>
</organism>
<keyword evidence="3" id="KW-1185">Reference proteome</keyword>
<dbReference type="AlphaFoldDB" id="A0A9D4BWW6"/>
<gene>
    <name evidence="2" type="ORF">DPMN_068876</name>
</gene>
<evidence type="ECO:0000313" key="2">
    <source>
        <dbReference type="EMBL" id="KAH3709413.1"/>
    </source>
</evidence>
<comment type="caution">
    <text evidence="2">The sequence shown here is derived from an EMBL/GenBank/DDBJ whole genome shotgun (WGS) entry which is preliminary data.</text>
</comment>
<dbReference type="EMBL" id="JAIWYP010000014">
    <property type="protein sequence ID" value="KAH3709413.1"/>
    <property type="molecule type" value="Genomic_DNA"/>
</dbReference>
<feature type="compositionally biased region" description="Basic and acidic residues" evidence="1">
    <location>
        <begin position="509"/>
        <end position="521"/>
    </location>
</feature>
<feature type="region of interest" description="Disordered" evidence="1">
    <location>
        <begin position="207"/>
        <end position="280"/>
    </location>
</feature>
<feature type="region of interest" description="Disordered" evidence="1">
    <location>
        <begin position="411"/>
        <end position="521"/>
    </location>
</feature>
<sequence length="521" mass="58892">MNNTDDKTDVRQGKSYVDLSGRQGVGQYNSTFSDFRSGYVGDSKSDNNMDTLDSNGEVHENDVDMDNTTPSESKFIKRKHSSKTVTDNKPKLASKSPEPIVLTPRDAPNARTSTYTVNLEAPNQEQENGHKPSDSPPERKKFLDKTLQDELQRIKSSTMRERQKKNQEIQQTSQKGDVSVVRTISDRLSDAKLQNVDVGVNKYQRERTDNFGSFNSQGNKDRRAPSRGQFYADGPGSIGRESSFYNSDGSRRVSVDDNRKNMGFHREHGNINVGGPPVQTRSHTKYVNVQPYYNDSNDMYLARQQALRRENTGSDWHSSGTMYQLAKKKKKKKIVQILMERDNENLGSATPSRFMNPSRASRLDFDGDDEVIDGQISAREPLQNREMHMGKETDNREKTQFAKQTMALRKMAQTPVDKTARLQPLTKYNNSRTGSQTGHYFSPESIWPYDRHGKPAENDSRHQGSVSGTDVRAGWISRPQSVLDDADVFTHTPRDSELKPIKSGRSKTNLHDIRGGRDGNT</sequence>
<protein>
    <submittedName>
        <fullName evidence="2">Uncharacterized protein</fullName>
    </submittedName>
</protein>
<reference evidence="2" key="2">
    <citation type="submission" date="2020-11" db="EMBL/GenBank/DDBJ databases">
        <authorList>
            <person name="McCartney M.A."/>
            <person name="Auch B."/>
            <person name="Kono T."/>
            <person name="Mallez S."/>
            <person name="Becker A."/>
            <person name="Gohl D.M."/>
            <person name="Silverstein K.A.T."/>
            <person name="Koren S."/>
            <person name="Bechman K.B."/>
            <person name="Herman A."/>
            <person name="Abrahante J.E."/>
            <person name="Garbe J."/>
        </authorList>
    </citation>
    <scope>NUCLEOTIDE SEQUENCE</scope>
    <source>
        <strain evidence="2">Duluth1</strain>
        <tissue evidence="2">Whole animal</tissue>
    </source>
</reference>
<feature type="compositionally biased region" description="Basic and acidic residues" evidence="1">
    <location>
        <begin position="1"/>
        <end position="12"/>
    </location>
</feature>
<evidence type="ECO:0000313" key="3">
    <source>
        <dbReference type="Proteomes" id="UP000828390"/>
    </source>
</evidence>